<sequence>MKTVVNKWCLRYYRRNTTIQFDHIPKEIIYDILSRLPVETLSQCRFVSKDWYNFINDLFFVNLHHSRLSLLLSNNLSSSAGDGLFVVCHTTKEDKQELYLLVEDNKDNENAFPFPTISSSSLLNKMKPLNIKLDDFSSKFTKSRETGLIYTGIEIYTVGSGGIWRRIDKQDIISPCILKRLPTSQVFLHGFLHWELEDLTKPQFKICIVGDEKITSLEIPSVDVGIKFRTLISLRQCLCLADDFKDHMVIWVMKSYGVVTLWIREHVIAKDTLGLLQTSGFINVKTMNKRSVLLNSDEYQGIYDFEKHEFKHIFIESPPNRLDIVEHTGNLISPASITGKGEEYQVQSTPPRRLLDSLLRRRRRNY</sequence>
<dbReference type="SUPFAM" id="SSF81383">
    <property type="entry name" value="F-box domain"/>
    <property type="match status" value="1"/>
</dbReference>
<gene>
    <name evidence="2" type="ORF">AQUCO_01100040v1</name>
</gene>
<dbReference type="SMART" id="SM00256">
    <property type="entry name" value="FBOX"/>
    <property type="match status" value="1"/>
</dbReference>
<dbReference type="Pfam" id="PF12937">
    <property type="entry name" value="F-box-like"/>
    <property type="match status" value="1"/>
</dbReference>
<name>A0A2G5E5B0_AQUCA</name>
<dbReference type="Proteomes" id="UP000230069">
    <property type="component" value="Unassembled WGS sequence"/>
</dbReference>
<dbReference type="OrthoDB" id="2010150at2759"/>
<evidence type="ECO:0000313" key="2">
    <source>
        <dbReference type="EMBL" id="PIA50944.1"/>
    </source>
</evidence>
<evidence type="ECO:0000313" key="3">
    <source>
        <dbReference type="Proteomes" id="UP000230069"/>
    </source>
</evidence>
<dbReference type="PROSITE" id="PS50181">
    <property type="entry name" value="FBOX"/>
    <property type="match status" value="1"/>
</dbReference>
<organism evidence="2 3">
    <name type="scientific">Aquilegia coerulea</name>
    <name type="common">Rocky mountain columbine</name>
    <dbReference type="NCBI Taxonomy" id="218851"/>
    <lineage>
        <taxon>Eukaryota</taxon>
        <taxon>Viridiplantae</taxon>
        <taxon>Streptophyta</taxon>
        <taxon>Embryophyta</taxon>
        <taxon>Tracheophyta</taxon>
        <taxon>Spermatophyta</taxon>
        <taxon>Magnoliopsida</taxon>
        <taxon>Ranunculales</taxon>
        <taxon>Ranunculaceae</taxon>
        <taxon>Thalictroideae</taxon>
        <taxon>Aquilegia</taxon>
    </lineage>
</organism>
<feature type="domain" description="F-box" evidence="1">
    <location>
        <begin position="18"/>
        <end position="63"/>
    </location>
</feature>
<accession>A0A2G5E5B0</accession>
<dbReference type="InterPro" id="IPR036047">
    <property type="entry name" value="F-box-like_dom_sf"/>
</dbReference>
<dbReference type="InterPro" id="IPR050796">
    <property type="entry name" value="SCF_F-box_component"/>
</dbReference>
<dbReference type="AlphaFoldDB" id="A0A2G5E5B0"/>
<dbReference type="FunCoup" id="A0A2G5E5B0">
    <property type="interactions" value="627"/>
</dbReference>
<protein>
    <recommendedName>
        <fullName evidence="1">F-box domain-containing protein</fullName>
    </recommendedName>
</protein>
<dbReference type="PANTHER" id="PTHR31672:SF13">
    <property type="entry name" value="F-BOX PROTEIN CPR30-LIKE"/>
    <property type="match status" value="1"/>
</dbReference>
<reference evidence="2 3" key="1">
    <citation type="submission" date="2017-09" db="EMBL/GenBank/DDBJ databases">
        <title>WGS assembly of Aquilegia coerulea Goldsmith.</title>
        <authorList>
            <person name="Hodges S."/>
            <person name="Kramer E."/>
            <person name="Nordborg M."/>
            <person name="Tomkins J."/>
            <person name="Borevitz J."/>
            <person name="Derieg N."/>
            <person name="Yan J."/>
            <person name="Mihaltcheva S."/>
            <person name="Hayes R.D."/>
            <person name="Rokhsar D."/>
        </authorList>
    </citation>
    <scope>NUCLEOTIDE SEQUENCE [LARGE SCALE GENOMIC DNA]</scope>
    <source>
        <strain evidence="3">cv. Goldsmith</strain>
    </source>
</reference>
<keyword evidence="3" id="KW-1185">Reference proteome</keyword>
<dbReference type="EMBL" id="KZ305028">
    <property type="protein sequence ID" value="PIA50944.1"/>
    <property type="molecule type" value="Genomic_DNA"/>
</dbReference>
<dbReference type="PANTHER" id="PTHR31672">
    <property type="entry name" value="BNACNNG10540D PROTEIN"/>
    <property type="match status" value="1"/>
</dbReference>
<proteinExistence type="predicted"/>
<dbReference type="InParanoid" id="A0A2G5E5B0"/>
<evidence type="ECO:0000259" key="1">
    <source>
        <dbReference type="PROSITE" id="PS50181"/>
    </source>
</evidence>
<dbReference type="Gene3D" id="1.20.1280.50">
    <property type="match status" value="1"/>
</dbReference>
<dbReference type="InterPro" id="IPR001810">
    <property type="entry name" value="F-box_dom"/>
</dbReference>